<evidence type="ECO:0000313" key="3">
    <source>
        <dbReference type="Proteomes" id="UP000325424"/>
    </source>
</evidence>
<feature type="region of interest" description="Disordered" evidence="1">
    <location>
        <begin position="1"/>
        <end position="22"/>
    </location>
</feature>
<dbReference type="Proteomes" id="UP000325424">
    <property type="component" value="Segment"/>
</dbReference>
<evidence type="ECO:0000313" key="2">
    <source>
        <dbReference type="EMBL" id="QFR57853.1"/>
    </source>
</evidence>
<evidence type="ECO:0000256" key="1">
    <source>
        <dbReference type="SAM" id="MobiDB-lite"/>
    </source>
</evidence>
<proteinExistence type="predicted"/>
<gene>
    <name evidence="2" type="ORF">CPT_Moby_108</name>
</gene>
<reference evidence="3" key="1">
    <citation type="submission" date="2019-06" db="EMBL/GenBank/DDBJ databases">
        <title>Complete genome sequence of Stenotrophomonas phage Moby.</title>
        <authorList>
            <person name="Vicary A."/>
            <person name="Newkirk H."/>
            <person name="Moreland R."/>
            <person name="Liu M."/>
            <person name="Ramsey J."/>
            <person name="Gonzalez C.F."/>
            <person name="Leavitt J."/>
        </authorList>
    </citation>
    <scope>NUCLEOTIDE SEQUENCE [LARGE SCALE GENOMIC DNA]</scope>
</reference>
<keyword evidence="3" id="KW-1185">Reference proteome</keyword>
<name>A0A5P8PMC8_9CAUD</name>
<protein>
    <submittedName>
        <fullName evidence="2">Uncharacterized protein</fullName>
    </submittedName>
</protein>
<dbReference type="EMBL" id="MN095772">
    <property type="protein sequence ID" value="QFR57853.1"/>
    <property type="molecule type" value="Genomic_DNA"/>
</dbReference>
<organism evidence="2 3">
    <name type="scientific">Stenotrophomonas phage Moby</name>
    <dbReference type="NCBI Taxonomy" id="2601680"/>
    <lineage>
        <taxon>Viruses</taxon>
        <taxon>Duplodnaviria</taxon>
        <taxon>Heunggongvirae</taxon>
        <taxon>Uroviricota</taxon>
        <taxon>Caudoviricetes</taxon>
        <taxon>Menderavirus</taxon>
        <taxon>Menderavirus moby</taxon>
    </lineage>
</organism>
<accession>A0A5P8PMC8</accession>
<sequence length="48" mass="5540">MNSIFGEFAAPRDNKLPRQGNDPLVALVEAVQKKQDEQKKQEEKEKKE</sequence>